<dbReference type="GO" id="GO:0071528">
    <property type="term" value="P:tRNA re-export from nucleus"/>
    <property type="evidence" value="ECO:0007669"/>
    <property type="project" value="UniProtKB-UniRule"/>
</dbReference>
<evidence type="ECO:0000313" key="3">
    <source>
        <dbReference type="EMBL" id="KNC77161.1"/>
    </source>
</evidence>
<gene>
    <name evidence="3" type="ORF">SARC_10371</name>
</gene>
<keyword evidence="1" id="KW-0963">Cytoplasm</keyword>
<keyword evidence="1" id="KW-0820">tRNA-binding</keyword>
<accession>A0A0L0FL23</accession>
<proteinExistence type="inferred from homology"/>
<dbReference type="GO" id="GO:0005737">
    <property type="term" value="C:cytoplasm"/>
    <property type="evidence" value="ECO:0007669"/>
    <property type="project" value="UniProtKB-SubCell"/>
</dbReference>
<organism evidence="3 4">
    <name type="scientific">Sphaeroforma arctica JP610</name>
    <dbReference type="NCBI Taxonomy" id="667725"/>
    <lineage>
        <taxon>Eukaryota</taxon>
        <taxon>Ichthyosporea</taxon>
        <taxon>Ichthyophonida</taxon>
        <taxon>Sphaeroforma</taxon>
    </lineage>
</organism>
<dbReference type="PANTHER" id="PTHR15952:SF11">
    <property type="entry name" value="EXPORTIN-T"/>
    <property type="match status" value="1"/>
</dbReference>
<keyword evidence="1" id="KW-0694">RNA-binding</keyword>
<dbReference type="GO" id="GO:0005643">
    <property type="term" value="C:nuclear pore"/>
    <property type="evidence" value="ECO:0007669"/>
    <property type="project" value="TreeGrafter"/>
</dbReference>
<protein>
    <recommendedName>
        <fullName evidence="1">Exportin-T</fullName>
    </recommendedName>
    <alternativeName>
        <fullName evidence="1">Exportin(tRNA)</fullName>
    </alternativeName>
    <alternativeName>
        <fullName evidence="1">tRNA exportin</fullName>
    </alternativeName>
</protein>
<dbReference type="SUPFAM" id="SSF48371">
    <property type="entry name" value="ARM repeat"/>
    <property type="match status" value="1"/>
</dbReference>
<dbReference type="InterPro" id="IPR040017">
    <property type="entry name" value="XPOT"/>
</dbReference>
<dbReference type="Pfam" id="PF19282">
    <property type="entry name" value="Exportin-T"/>
    <property type="match status" value="1"/>
</dbReference>
<dbReference type="OrthoDB" id="26399at2759"/>
<feature type="domain" description="Exportin-T C-terminal" evidence="2">
    <location>
        <begin position="15"/>
        <end position="242"/>
    </location>
</feature>
<dbReference type="STRING" id="667725.A0A0L0FL23"/>
<keyword evidence="1" id="KW-0813">Transport</keyword>
<sequence length="288" mass="31870">MFGNIALLLPDTVIHHVCTGVNAMLVTLSSSPHLIQYEDVEVGLLLLYSLLPNMVASTPGSGEVYGSDPPSHPVFVTVSQLIMSPVHKMGHKAVSLMYFDCISRYHKILEMNKDLIPYLFEAFFSDFGIGNSNAQVQSQACYRFSRVCAHLRRPLTNYCDEIIDSLLPLMAPDLPTLSSSPNQQKAKLGQSDKCWLYEGAAVLVYALKTNDETLRMLNKLCQPLLSVCSEIMQGQLYNNESEKAPVYSQILLDTVETLTRVAKSATKNSGSGAFWVAAYELFQPEGAY</sequence>
<name>A0A0L0FL23_9EUKA</name>
<comment type="similarity">
    <text evidence="1">Belongs to the exportin family.</text>
</comment>
<dbReference type="InterPro" id="IPR011989">
    <property type="entry name" value="ARM-like"/>
</dbReference>
<evidence type="ECO:0000256" key="1">
    <source>
        <dbReference type="RuleBase" id="RU366037"/>
    </source>
</evidence>
<comment type="subcellular location">
    <subcellularLocation>
        <location evidence="1">Nucleus</location>
    </subcellularLocation>
    <subcellularLocation>
        <location evidence="1">Cytoplasm</location>
    </subcellularLocation>
    <text evidence="1">Shuttles between the nucleus and the cytoplasm.</text>
</comment>
<dbReference type="eggNOG" id="KOG2021">
    <property type="taxonomic scope" value="Eukaryota"/>
</dbReference>
<dbReference type="GO" id="GO:0000049">
    <property type="term" value="F:tRNA binding"/>
    <property type="evidence" value="ECO:0007669"/>
    <property type="project" value="UniProtKB-UniRule"/>
</dbReference>
<keyword evidence="1" id="KW-0539">Nucleus</keyword>
<keyword evidence="4" id="KW-1185">Reference proteome</keyword>
<reference evidence="3 4" key="1">
    <citation type="submission" date="2011-02" db="EMBL/GenBank/DDBJ databases">
        <title>The Genome Sequence of Sphaeroforma arctica JP610.</title>
        <authorList>
            <consortium name="The Broad Institute Genome Sequencing Platform"/>
            <person name="Russ C."/>
            <person name="Cuomo C."/>
            <person name="Young S.K."/>
            <person name="Zeng Q."/>
            <person name="Gargeya S."/>
            <person name="Alvarado L."/>
            <person name="Berlin A."/>
            <person name="Chapman S.B."/>
            <person name="Chen Z."/>
            <person name="Freedman E."/>
            <person name="Gellesch M."/>
            <person name="Goldberg J."/>
            <person name="Griggs A."/>
            <person name="Gujja S."/>
            <person name="Heilman E."/>
            <person name="Heiman D."/>
            <person name="Howarth C."/>
            <person name="Mehta T."/>
            <person name="Neiman D."/>
            <person name="Pearson M."/>
            <person name="Roberts A."/>
            <person name="Saif S."/>
            <person name="Shea T."/>
            <person name="Shenoy N."/>
            <person name="Sisk P."/>
            <person name="Stolte C."/>
            <person name="Sykes S."/>
            <person name="White J."/>
            <person name="Yandava C."/>
            <person name="Burger G."/>
            <person name="Gray M.W."/>
            <person name="Holland P.W.H."/>
            <person name="King N."/>
            <person name="Lang F.B.F."/>
            <person name="Roger A.J."/>
            <person name="Ruiz-Trillo I."/>
            <person name="Haas B."/>
            <person name="Nusbaum C."/>
            <person name="Birren B."/>
        </authorList>
    </citation>
    <scope>NUCLEOTIDE SEQUENCE [LARGE SCALE GENOMIC DNA]</scope>
    <source>
        <strain evidence="3 4">JP610</strain>
    </source>
</reference>
<dbReference type="RefSeq" id="XP_014151063.1">
    <property type="nucleotide sequence ID" value="XM_014295588.1"/>
</dbReference>
<dbReference type="Gene3D" id="1.25.10.10">
    <property type="entry name" value="Leucine-rich Repeat Variant"/>
    <property type="match status" value="1"/>
</dbReference>
<dbReference type="PANTHER" id="PTHR15952">
    <property type="entry name" value="EXPORTIN-T/LOS1"/>
    <property type="match status" value="1"/>
</dbReference>
<comment type="function">
    <text evidence="1">tRNA nucleus export receptor which facilitates tRNA translocation across the nuclear pore complex.</text>
</comment>
<dbReference type="GO" id="GO:0031267">
    <property type="term" value="F:small GTPase binding"/>
    <property type="evidence" value="ECO:0007669"/>
    <property type="project" value="InterPro"/>
</dbReference>
<dbReference type="EMBL" id="KQ242820">
    <property type="protein sequence ID" value="KNC77161.1"/>
    <property type="molecule type" value="Genomic_DNA"/>
</dbReference>
<dbReference type="InterPro" id="IPR045546">
    <property type="entry name" value="Exportin-T_C"/>
</dbReference>
<dbReference type="GO" id="GO:0016363">
    <property type="term" value="C:nuclear matrix"/>
    <property type="evidence" value="ECO:0007669"/>
    <property type="project" value="TreeGrafter"/>
</dbReference>
<evidence type="ECO:0000313" key="4">
    <source>
        <dbReference type="Proteomes" id="UP000054560"/>
    </source>
</evidence>
<dbReference type="AlphaFoldDB" id="A0A0L0FL23"/>
<dbReference type="GeneID" id="25910875"/>
<dbReference type="Proteomes" id="UP000054560">
    <property type="component" value="Unassembled WGS sequence"/>
</dbReference>
<evidence type="ECO:0000259" key="2">
    <source>
        <dbReference type="Pfam" id="PF19282"/>
    </source>
</evidence>
<dbReference type="InterPro" id="IPR016024">
    <property type="entry name" value="ARM-type_fold"/>
</dbReference>